<proteinExistence type="predicted"/>
<dbReference type="Proteomes" id="UP001595828">
    <property type="component" value="Unassembled WGS sequence"/>
</dbReference>
<dbReference type="InterPro" id="IPR000620">
    <property type="entry name" value="EamA_dom"/>
</dbReference>
<feature type="transmembrane region" description="Helical" evidence="1">
    <location>
        <begin position="251"/>
        <end position="270"/>
    </location>
</feature>
<feature type="transmembrane region" description="Helical" evidence="1">
    <location>
        <begin position="276"/>
        <end position="294"/>
    </location>
</feature>
<dbReference type="PANTHER" id="PTHR22911:SF76">
    <property type="entry name" value="EAMA DOMAIN-CONTAINING PROTEIN"/>
    <property type="match status" value="1"/>
</dbReference>
<evidence type="ECO:0000313" key="3">
    <source>
        <dbReference type="EMBL" id="MFC4293766.1"/>
    </source>
</evidence>
<gene>
    <name evidence="3" type="ORF">ACFO0A_01700</name>
</gene>
<accession>A0ABV8RK59</accession>
<name>A0ABV8RK59_9SPHN</name>
<feature type="transmembrane region" description="Helical" evidence="1">
    <location>
        <begin position="162"/>
        <end position="183"/>
    </location>
</feature>
<feature type="transmembrane region" description="Helical" evidence="1">
    <location>
        <begin position="20"/>
        <end position="40"/>
    </location>
</feature>
<feature type="transmembrane region" description="Helical" evidence="1">
    <location>
        <begin position="78"/>
        <end position="101"/>
    </location>
</feature>
<organism evidence="3 4">
    <name type="scientific">Novosphingobium tardum</name>
    <dbReference type="NCBI Taxonomy" id="1538021"/>
    <lineage>
        <taxon>Bacteria</taxon>
        <taxon>Pseudomonadati</taxon>
        <taxon>Pseudomonadota</taxon>
        <taxon>Alphaproteobacteria</taxon>
        <taxon>Sphingomonadales</taxon>
        <taxon>Sphingomonadaceae</taxon>
        <taxon>Novosphingobium</taxon>
    </lineage>
</organism>
<evidence type="ECO:0000313" key="4">
    <source>
        <dbReference type="Proteomes" id="UP001595828"/>
    </source>
</evidence>
<feature type="transmembrane region" description="Helical" evidence="1">
    <location>
        <begin position="225"/>
        <end position="244"/>
    </location>
</feature>
<dbReference type="PANTHER" id="PTHR22911">
    <property type="entry name" value="ACYL-MALONYL CONDENSING ENZYME-RELATED"/>
    <property type="match status" value="1"/>
</dbReference>
<keyword evidence="1" id="KW-0472">Membrane</keyword>
<feature type="transmembrane region" description="Helical" evidence="1">
    <location>
        <begin position="46"/>
        <end position="66"/>
    </location>
</feature>
<dbReference type="RefSeq" id="WP_379537251.1">
    <property type="nucleotide sequence ID" value="NZ_JBHSDR010000003.1"/>
</dbReference>
<keyword evidence="1" id="KW-0812">Transmembrane</keyword>
<evidence type="ECO:0000259" key="2">
    <source>
        <dbReference type="Pfam" id="PF00892"/>
    </source>
</evidence>
<keyword evidence="1" id="KW-1133">Transmembrane helix</keyword>
<protein>
    <submittedName>
        <fullName evidence="3">DMT family transporter</fullName>
    </submittedName>
</protein>
<dbReference type="InterPro" id="IPR037185">
    <property type="entry name" value="EmrE-like"/>
</dbReference>
<dbReference type="SUPFAM" id="SSF103481">
    <property type="entry name" value="Multidrug resistance efflux transporter EmrE"/>
    <property type="match status" value="2"/>
</dbReference>
<reference evidence="4" key="1">
    <citation type="journal article" date="2019" name="Int. J. Syst. Evol. Microbiol.">
        <title>The Global Catalogue of Microorganisms (GCM) 10K type strain sequencing project: providing services to taxonomists for standard genome sequencing and annotation.</title>
        <authorList>
            <consortium name="The Broad Institute Genomics Platform"/>
            <consortium name="The Broad Institute Genome Sequencing Center for Infectious Disease"/>
            <person name="Wu L."/>
            <person name="Ma J."/>
        </authorList>
    </citation>
    <scope>NUCLEOTIDE SEQUENCE [LARGE SCALE GENOMIC DNA]</scope>
    <source>
        <strain evidence="4">CGMCC 1.12989</strain>
    </source>
</reference>
<keyword evidence="4" id="KW-1185">Reference proteome</keyword>
<sequence length="310" mass="32347">MASATAAKVAPGLGRVLPGWAPIAALLAGNVALALGPWSVRWADSGPVAAGFWRLALAIPFLLWLARREGQVLLGLPRDLMAAVIGAGVLFAADLASWHVGIETTRLGNATLFGNAGSIIIMGWGIARLRRMPRPFETAAFVAALAGAAILMGRSLEIDARSLVGDLFCILAGFFYAFYILLLQGARARLGNWSLLTWASIAGAPFLLVLALARGEPVWPHHWGPLIALALGSQVIGQGLLVYALKHFSPLIIGVALLTQPVVSVAVGWFVFGEALGLFDVAGMALVALALVLARKGEPSPEAEAPSTAA</sequence>
<feature type="transmembrane region" description="Helical" evidence="1">
    <location>
        <begin position="107"/>
        <end position="127"/>
    </location>
</feature>
<dbReference type="Pfam" id="PF00892">
    <property type="entry name" value="EamA"/>
    <property type="match status" value="1"/>
</dbReference>
<comment type="caution">
    <text evidence="3">The sequence shown here is derived from an EMBL/GenBank/DDBJ whole genome shotgun (WGS) entry which is preliminary data.</text>
</comment>
<feature type="transmembrane region" description="Helical" evidence="1">
    <location>
        <begin position="139"/>
        <end position="156"/>
    </location>
</feature>
<dbReference type="EMBL" id="JBHSDR010000003">
    <property type="protein sequence ID" value="MFC4293766.1"/>
    <property type="molecule type" value="Genomic_DNA"/>
</dbReference>
<feature type="domain" description="EamA" evidence="2">
    <location>
        <begin position="164"/>
        <end position="293"/>
    </location>
</feature>
<feature type="transmembrane region" description="Helical" evidence="1">
    <location>
        <begin position="195"/>
        <end position="213"/>
    </location>
</feature>
<evidence type="ECO:0000256" key="1">
    <source>
        <dbReference type="SAM" id="Phobius"/>
    </source>
</evidence>